<comment type="caution">
    <text evidence="2">The sequence shown here is derived from an EMBL/GenBank/DDBJ whole genome shotgun (WGS) entry which is preliminary data.</text>
</comment>
<reference evidence="2 3" key="1">
    <citation type="journal article" date="2016" name="BMC Genomics">
        <title>Comparative genomics reveals Cyclospora cayetanensis possesses coccidia-like metabolism and invasion components but unique surface antigens.</title>
        <authorList>
            <person name="Liu S."/>
            <person name="Wang L."/>
            <person name="Zheng H."/>
            <person name="Xu Z."/>
            <person name="Roellig D.M."/>
            <person name="Li N."/>
            <person name="Frace M.A."/>
            <person name="Tang K."/>
            <person name="Arrowood M.J."/>
            <person name="Moss D.M."/>
            <person name="Zhang L."/>
            <person name="Feng Y."/>
            <person name="Xiao L."/>
        </authorList>
    </citation>
    <scope>NUCLEOTIDE SEQUENCE [LARGE SCALE GENOMIC DNA]</scope>
    <source>
        <strain evidence="2 3">CHN_HEN01</strain>
    </source>
</reference>
<dbReference type="InterPro" id="IPR015943">
    <property type="entry name" value="WD40/YVTN_repeat-like_dom_sf"/>
</dbReference>
<dbReference type="VEuPathDB" id="ToxoDB:LOC34622539"/>
<feature type="region of interest" description="Disordered" evidence="1">
    <location>
        <begin position="77"/>
        <end position="101"/>
    </location>
</feature>
<accession>A0A1D3CVE9</accession>
<dbReference type="PANTHER" id="PTHR44489">
    <property type="match status" value="1"/>
</dbReference>
<keyword evidence="3" id="KW-1185">Reference proteome</keyword>
<dbReference type="Proteomes" id="UP000095192">
    <property type="component" value="Unassembled WGS sequence"/>
</dbReference>
<dbReference type="EMBL" id="JROU02001813">
    <property type="protein sequence ID" value="OEH75151.1"/>
    <property type="molecule type" value="Genomic_DNA"/>
</dbReference>
<evidence type="ECO:0000256" key="1">
    <source>
        <dbReference type="SAM" id="MobiDB-lite"/>
    </source>
</evidence>
<protein>
    <submittedName>
        <fullName evidence="2">Zinc finger (Ccch type) motif-containing protein</fullName>
    </submittedName>
</protein>
<dbReference type="SUPFAM" id="SSF50978">
    <property type="entry name" value="WD40 repeat-like"/>
    <property type="match status" value="1"/>
</dbReference>
<dbReference type="PANTHER" id="PTHR44489:SF1">
    <property type="entry name" value="ZINC FINGER CCCH DOMAIN-CONTAINING PROTEIN 63"/>
    <property type="match status" value="1"/>
</dbReference>
<sequence length="546" mass="56649">MQRGASVGLVQIFPAVRPPRISLTGETTDLEASGALRTAVALAAPGATGMQLEARAATGAVEGMAQAARGDAGVEMKALAPPGTGEGGPRGGPMAPTDGGGAALTEIAVSAADAGKPPPLRVEEPLDLFDCDFLFGGFPVCASEEAHGGKGIRCCIVNPAASELFTGGKDKKLMRWQISQPAAQVSPGTAEGGDLDSTGEPLLALNCLTCTDMGAEVCCLKLLGGALFAGLGDGRIKVFLANGEVKELTGHEKSVYSLLLVEGVLVSGDWGGCIRFWRFEEPQQTFNAIHALQVEGSICCLQTADVTLPQPPGGATPPAAGSSAPPTTRKVLWAGGTALSIIDLQSLQVLRVLDVSDVKGNGPPLVLALLPFNDCLLVGFASGAICAYTADGERQYCFSSDYLSAMEGLMSPRGPVLVYGGRRSSFRVLKVPEFEEGAAMRQHGGSAAVDVESKEGVLNASAVSGNYKQARRTTFRLSLPVVCTYNCRPFLFCPIGLLLFGFLSHVRGLMLLPIAAAYQAREPGNGQRGTDLGLINASRMGSKRIA</sequence>
<dbReference type="InterPro" id="IPR044715">
    <property type="entry name" value="WDR86-like"/>
</dbReference>
<dbReference type="VEuPathDB" id="ToxoDB:cyc_06361"/>
<gene>
    <name evidence="2" type="ORF">cyc_06361</name>
</gene>
<dbReference type="Gene3D" id="2.130.10.10">
    <property type="entry name" value="YVTN repeat-like/Quinoprotein amine dehydrogenase"/>
    <property type="match status" value="1"/>
</dbReference>
<name>A0A1D3CVE9_9EIME</name>
<proteinExistence type="predicted"/>
<organism evidence="2 3">
    <name type="scientific">Cyclospora cayetanensis</name>
    <dbReference type="NCBI Taxonomy" id="88456"/>
    <lineage>
        <taxon>Eukaryota</taxon>
        <taxon>Sar</taxon>
        <taxon>Alveolata</taxon>
        <taxon>Apicomplexa</taxon>
        <taxon>Conoidasida</taxon>
        <taxon>Coccidia</taxon>
        <taxon>Eucoccidiorida</taxon>
        <taxon>Eimeriorina</taxon>
        <taxon>Eimeriidae</taxon>
        <taxon>Cyclospora</taxon>
    </lineage>
</organism>
<evidence type="ECO:0000313" key="2">
    <source>
        <dbReference type="EMBL" id="OEH75151.1"/>
    </source>
</evidence>
<dbReference type="InterPro" id="IPR036322">
    <property type="entry name" value="WD40_repeat_dom_sf"/>
</dbReference>
<dbReference type="AlphaFoldDB" id="A0A1D3CVE9"/>
<dbReference type="InParanoid" id="A0A1D3CVE9"/>
<dbReference type="SMART" id="SM00320">
    <property type="entry name" value="WD40"/>
    <property type="match status" value="2"/>
</dbReference>
<evidence type="ECO:0000313" key="3">
    <source>
        <dbReference type="Proteomes" id="UP000095192"/>
    </source>
</evidence>
<dbReference type="InterPro" id="IPR001680">
    <property type="entry name" value="WD40_rpt"/>
</dbReference>
<dbReference type="Pfam" id="PF00400">
    <property type="entry name" value="WD40"/>
    <property type="match status" value="1"/>
</dbReference>